<comment type="function">
    <text evidence="2">Membrane-anchoring subunit of succinate dehydrogenase (SDH).</text>
</comment>
<evidence type="ECO:0000256" key="10">
    <source>
        <dbReference type="ARBA" id="ARBA00022692"/>
    </source>
</evidence>
<evidence type="ECO:0000313" key="17">
    <source>
        <dbReference type="EMBL" id="CTQ44377.1"/>
    </source>
</evidence>
<gene>
    <name evidence="17" type="ORF">LAL4801_02820</name>
</gene>
<organism evidence="17 18">
    <name type="scientific">Roseibium aggregatum</name>
    <dbReference type="NCBI Taxonomy" id="187304"/>
    <lineage>
        <taxon>Bacteria</taxon>
        <taxon>Pseudomonadati</taxon>
        <taxon>Pseudomonadota</taxon>
        <taxon>Alphaproteobacteria</taxon>
        <taxon>Hyphomicrobiales</taxon>
        <taxon>Stappiaceae</taxon>
        <taxon>Roseibium</taxon>
    </lineage>
</organism>
<sequence length="127" mass="13926">MTDMRTPLNKVRGLGSAKEGTDHFWKQRLTAVANVFLISFFVILVIAMQGSSHGDVVETLKNPLVSIILLLVILSGVYHMKLGMQVIIEDYVHGEGIKFLTLMANTFFCAFIGFGCVFAVLKIGFGG</sequence>
<dbReference type="UniPathway" id="UPA00223"/>
<keyword evidence="12" id="KW-0249">Electron transport</keyword>
<comment type="pathway">
    <text evidence="4">Carbohydrate metabolism; tricarboxylic acid cycle.</text>
</comment>
<dbReference type="Proteomes" id="UP000048926">
    <property type="component" value="Unassembled WGS sequence"/>
</dbReference>
<evidence type="ECO:0000256" key="6">
    <source>
        <dbReference type="ARBA" id="ARBA00019425"/>
    </source>
</evidence>
<evidence type="ECO:0000256" key="12">
    <source>
        <dbReference type="ARBA" id="ARBA00022982"/>
    </source>
</evidence>
<feature type="transmembrane region" description="Helical" evidence="16">
    <location>
        <begin position="99"/>
        <end position="121"/>
    </location>
</feature>
<evidence type="ECO:0000313" key="18">
    <source>
        <dbReference type="Proteomes" id="UP000048926"/>
    </source>
</evidence>
<proteinExistence type="predicted"/>
<dbReference type="AlphaFoldDB" id="A0A0M6Y529"/>
<feature type="transmembrane region" description="Helical" evidence="16">
    <location>
        <begin position="29"/>
        <end position="48"/>
    </location>
</feature>
<keyword evidence="18" id="KW-1185">Reference proteome</keyword>
<keyword evidence="10 16" id="KW-0812">Transmembrane</keyword>
<keyword evidence="8" id="KW-0816">Tricarboxylic acid cycle</keyword>
<keyword evidence="7" id="KW-0813">Transport</keyword>
<evidence type="ECO:0000256" key="8">
    <source>
        <dbReference type="ARBA" id="ARBA00022532"/>
    </source>
</evidence>
<dbReference type="NCBIfam" id="TIGR02968">
    <property type="entry name" value="succ_dehyd_anc"/>
    <property type="match status" value="1"/>
</dbReference>
<dbReference type="GO" id="GO:0016020">
    <property type="term" value="C:membrane"/>
    <property type="evidence" value="ECO:0007669"/>
    <property type="project" value="UniProtKB-SubCell"/>
</dbReference>
<dbReference type="InterPro" id="IPR000701">
    <property type="entry name" value="SuccDH_FuR_B_TM-su"/>
</dbReference>
<dbReference type="Pfam" id="PF01127">
    <property type="entry name" value="Sdh_cyt"/>
    <property type="match status" value="1"/>
</dbReference>
<accession>A0A0M6Y529</accession>
<dbReference type="STRING" id="187304.B0E33_09165"/>
<keyword evidence="15 16" id="KW-0472">Membrane</keyword>
<keyword evidence="14" id="KW-0408">Iron</keyword>
<keyword evidence="9" id="KW-0349">Heme</keyword>
<dbReference type="Gene3D" id="1.20.1300.10">
    <property type="entry name" value="Fumarate reductase/succinate dehydrogenase, transmembrane subunit"/>
    <property type="match status" value="1"/>
</dbReference>
<dbReference type="RefSeq" id="WP_022999038.1">
    <property type="nucleotide sequence ID" value="NZ_CP045617.1"/>
</dbReference>
<dbReference type="OrthoDB" id="9809280at2"/>
<comment type="subcellular location">
    <subcellularLocation>
        <location evidence="3">Membrane</location>
        <topology evidence="3">Multi-pass membrane protein</topology>
    </subcellularLocation>
</comment>
<protein>
    <recommendedName>
        <fullName evidence="6">Succinate dehydrogenase hydrophobic membrane anchor subunit</fullName>
    </recommendedName>
</protein>
<evidence type="ECO:0000256" key="9">
    <source>
        <dbReference type="ARBA" id="ARBA00022617"/>
    </source>
</evidence>
<name>A0A0M6Y529_9HYPH</name>
<dbReference type="SUPFAM" id="SSF81343">
    <property type="entry name" value="Fumarate reductase respiratory complex transmembrane subunits"/>
    <property type="match status" value="1"/>
</dbReference>
<comment type="cofactor">
    <cofactor evidence="1">
        <name>heme</name>
        <dbReference type="ChEBI" id="CHEBI:30413"/>
    </cofactor>
</comment>
<evidence type="ECO:0000256" key="14">
    <source>
        <dbReference type="ARBA" id="ARBA00023004"/>
    </source>
</evidence>
<evidence type="ECO:0000256" key="7">
    <source>
        <dbReference type="ARBA" id="ARBA00022448"/>
    </source>
</evidence>
<dbReference type="GO" id="GO:0046872">
    <property type="term" value="F:metal ion binding"/>
    <property type="evidence" value="ECO:0007669"/>
    <property type="project" value="UniProtKB-KW"/>
</dbReference>
<evidence type="ECO:0000256" key="11">
    <source>
        <dbReference type="ARBA" id="ARBA00022723"/>
    </source>
</evidence>
<dbReference type="InterPro" id="IPR014312">
    <property type="entry name" value="Succ_DH_anchor"/>
</dbReference>
<dbReference type="InterPro" id="IPR034804">
    <property type="entry name" value="SQR/QFR_C/D"/>
</dbReference>
<comment type="subunit">
    <text evidence="5">Part of an enzyme complex containing four subunits: a flavoprotein, an iron-sulfur protein, plus two membrane-anchoring proteins, SdhC and SdhD.</text>
</comment>
<feature type="transmembrane region" description="Helical" evidence="16">
    <location>
        <begin position="60"/>
        <end position="78"/>
    </location>
</feature>
<dbReference type="EMBL" id="CXST01000002">
    <property type="protein sequence ID" value="CTQ44377.1"/>
    <property type="molecule type" value="Genomic_DNA"/>
</dbReference>
<dbReference type="CDD" id="cd03495">
    <property type="entry name" value="SQR_TypeC_SdhD_like"/>
    <property type="match status" value="1"/>
</dbReference>
<evidence type="ECO:0000256" key="1">
    <source>
        <dbReference type="ARBA" id="ARBA00001971"/>
    </source>
</evidence>
<evidence type="ECO:0000256" key="3">
    <source>
        <dbReference type="ARBA" id="ARBA00004141"/>
    </source>
</evidence>
<dbReference type="GO" id="GO:0020037">
    <property type="term" value="F:heme binding"/>
    <property type="evidence" value="ECO:0007669"/>
    <property type="project" value="InterPro"/>
</dbReference>
<evidence type="ECO:0000256" key="13">
    <source>
        <dbReference type="ARBA" id="ARBA00022989"/>
    </source>
</evidence>
<evidence type="ECO:0000256" key="15">
    <source>
        <dbReference type="ARBA" id="ARBA00023136"/>
    </source>
</evidence>
<evidence type="ECO:0000256" key="16">
    <source>
        <dbReference type="SAM" id="Phobius"/>
    </source>
</evidence>
<keyword evidence="11" id="KW-0479">Metal-binding</keyword>
<keyword evidence="13 16" id="KW-1133">Transmembrane helix</keyword>
<evidence type="ECO:0000256" key="2">
    <source>
        <dbReference type="ARBA" id="ARBA00004050"/>
    </source>
</evidence>
<dbReference type="GO" id="GO:0006099">
    <property type="term" value="P:tricarboxylic acid cycle"/>
    <property type="evidence" value="ECO:0007669"/>
    <property type="project" value="UniProtKB-UniPathway"/>
</dbReference>
<evidence type="ECO:0000256" key="5">
    <source>
        <dbReference type="ARBA" id="ARBA00011558"/>
    </source>
</evidence>
<evidence type="ECO:0000256" key="4">
    <source>
        <dbReference type="ARBA" id="ARBA00005163"/>
    </source>
</evidence>
<reference evidence="18" key="1">
    <citation type="submission" date="2015-07" db="EMBL/GenBank/DDBJ databases">
        <authorList>
            <person name="Rodrigo-Torres Lidia"/>
            <person name="Arahal R.David."/>
        </authorList>
    </citation>
    <scope>NUCLEOTIDE SEQUENCE [LARGE SCALE GENOMIC DNA]</scope>
    <source>
        <strain evidence="18">CECT 4801</strain>
    </source>
</reference>